<protein>
    <recommendedName>
        <fullName evidence="4">Kinase domain protein</fullName>
    </recommendedName>
</protein>
<keyword evidence="3" id="KW-1185">Reference proteome</keyword>
<dbReference type="OrthoDB" id="2585512at2759"/>
<gene>
    <name evidence="2" type="ORF">TTHERM_01399520</name>
</gene>
<evidence type="ECO:0000256" key="1">
    <source>
        <dbReference type="SAM" id="Coils"/>
    </source>
</evidence>
<accession>Q239H3</accession>
<dbReference type="SUPFAM" id="SSF52047">
    <property type="entry name" value="RNI-like"/>
    <property type="match status" value="1"/>
</dbReference>
<dbReference type="AlphaFoldDB" id="Q239H3"/>
<feature type="coiled-coil region" evidence="1">
    <location>
        <begin position="19"/>
        <end position="46"/>
    </location>
</feature>
<dbReference type="Proteomes" id="UP000009168">
    <property type="component" value="Unassembled WGS sequence"/>
</dbReference>
<dbReference type="GeneID" id="7824518"/>
<dbReference type="RefSeq" id="XP_001013415.2">
    <property type="nucleotide sequence ID" value="XM_001013415.2"/>
</dbReference>
<name>Q239H3_TETTS</name>
<dbReference type="InParanoid" id="Q239H3"/>
<proteinExistence type="predicted"/>
<evidence type="ECO:0000313" key="3">
    <source>
        <dbReference type="Proteomes" id="UP000009168"/>
    </source>
</evidence>
<sequence length="551" mass="64179">MNNLFIKEKKNTSKLYTINNQNRKIVRQIEKQIKNLIRRRRSKYDKIYKIFNAVNSCSTINLYCKNTYTDYGYLSTIKYYLLNLILKLIKKQLKIVAIKYAIKQYLKKLIKINKKTKMKTSQKSSVLEKNEFFELKKFIEANLSFEQIKHLSLELEKLTKDDFPIIASKIEKCSNLKYLNLQFCQSNRKIFKSPKLLSILGISLTKCKNLCALQMNFSLQEIGEKGGFVIASIIRGCKNLQIFNLFGFESSIRGEGLSRIATALSKCPNLKKLMISICADAINDEDLENLGSNLAKCQSLQEFSLNISDNCFSDNGLSKLGLNLAKSVNIKVLKINTYDRDPTDIKPTSKGYYDLCVPLSNLRNLKEFSLGFCWELDNACLSQVGLALKTCKNLLKLSLAVDFEVTDQYIEEFYSHIKNYSNLIQLDLFIGDQEINRKKIERKILKMPRIWHFFLGKKDTQGMPQLMSIYNIYVIKVQAQICDIIIHILYFQTKKEQIQHEQQINYKFKTKYLQMQNKNIKNKFKSKKNKNLIQKQIMNKIIVLIISQNFN</sequence>
<organism evidence="2 3">
    <name type="scientific">Tetrahymena thermophila (strain SB210)</name>
    <dbReference type="NCBI Taxonomy" id="312017"/>
    <lineage>
        <taxon>Eukaryota</taxon>
        <taxon>Sar</taxon>
        <taxon>Alveolata</taxon>
        <taxon>Ciliophora</taxon>
        <taxon>Intramacronucleata</taxon>
        <taxon>Oligohymenophorea</taxon>
        <taxon>Hymenostomatida</taxon>
        <taxon>Tetrahymenina</taxon>
        <taxon>Tetrahymenidae</taxon>
        <taxon>Tetrahymena</taxon>
    </lineage>
</organism>
<evidence type="ECO:0008006" key="4">
    <source>
        <dbReference type="Google" id="ProtNLM"/>
    </source>
</evidence>
<reference evidence="3" key="1">
    <citation type="journal article" date="2006" name="PLoS Biol.">
        <title>Macronuclear genome sequence of the ciliate Tetrahymena thermophila, a model eukaryote.</title>
        <authorList>
            <person name="Eisen J.A."/>
            <person name="Coyne R.S."/>
            <person name="Wu M."/>
            <person name="Wu D."/>
            <person name="Thiagarajan M."/>
            <person name="Wortman J.R."/>
            <person name="Badger J.H."/>
            <person name="Ren Q."/>
            <person name="Amedeo P."/>
            <person name="Jones K.M."/>
            <person name="Tallon L.J."/>
            <person name="Delcher A.L."/>
            <person name="Salzberg S.L."/>
            <person name="Silva J.C."/>
            <person name="Haas B.J."/>
            <person name="Majoros W.H."/>
            <person name="Farzad M."/>
            <person name="Carlton J.M."/>
            <person name="Smith R.K. Jr."/>
            <person name="Garg J."/>
            <person name="Pearlman R.E."/>
            <person name="Karrer K.M."/>
            <person name="Sun L."/>
            <person name="Manning G."/>
            <person name="Elde N.C."/>
            <person name="Turkewitz A.P."/>
            <person name="Asai D.J."/>
            <person name="Wilkes D.E."/>
            <person name="Wang Y."/>
            <person name="Cai H."/>
            <person name="Collins K."/>
            <person name="Stewart B.A."/>
            <person name="Lee S.R."/>
            <person name="Wilamowska K."/>
            <person name="Weinberg Z."/>
            <person name="Ruzzo W.L."/>
            <person name="Wloga D."/>
            <person name="Gaertig J."/>
            <person name="Frankel J."/>
            <person name="Tsao C.-C."/>
            <person name="Gorovsky M.A."/>
            <person name="Keeling P.J."/>
            <person name="Waller R.F."/>
            <person name="Patron N.J."/>
            <person name="Cherry J.M."/>
            <person name="Stover N.A."/>
            <person name="Krieger C.J."/>
            <person name="del Toro C."/>
            <person name="Ryder H.F."/>
            <person name="Williamson S.C."/>
            <person name="Barbeau R.A."/>
            <person name="Hamilton E.P."/>
            <person name="Orias E."/>
        </authorList>
    </citation>
    <scope>NUCLEOTIDE SEQUENCE [LARGE SCALE GENOMIC DNA]</scope>
    <source>
        <strain evidence="3">SB210</strain>
    </source>
</reference>
<evidence type="ECO:0000313" key="2">
    <source>
        <dbReference type="EMBL" id="EAR93170.2"/>
    </source>
</evidence>
<dbReference type="HOGENOM" id="CLU_1079593_0_0_1"/>
<dbReference type="EMBL" id="GG662735">
    <property type="protein sequence ID" value="EAR93170.2"/>
    <property type="molecule type" value="Genomic_DNA"/>
</dbReference>
<keyword evidence="1" id="KW-0175">Coiled coil</keyword>
<dbReference type="PANTHER" id="PTHR13318">
    <property type="entry name" value="PARTNER OF PAIRED, ISOFORM B-RELATED"/>
    <property type="match status" value="1"/>
</dbReference>
<dbReference type="KEGG" id="tet:TTHERM_01399520"/>
<dbReference type="GO" id="GO:0019005">
    <property type="term" value="C:SCF ubiquitin ligase complex"/>
    <property type="evidence" value="ECO:0007669"/>
    <property type="project" value="TreeGrafter"/>
</dbReference>
<dbReference type="GO" id="GO:0031146">
    <property type="term" value="P:SCF-dependent proteasomal ubiquitin-dependent protein catabolic process"/>
    <property type="evidence" value="ECO:0007669"/>
    <property type="project" value="TreeGrafter"/>
</dbReference>
<dbReference type="Gene3D" id="3.80.10.10">
    <property type="entry name" value="Ribonuclease Inhibitor"/>
    <property type="match status" value="3"/>
</dbReference>
<dbReference type="InterPro" id="IPR032675">
    <property type="entry name" value="LRR_dom_sf"/>
</dbReference>